<reference evidence="3" key="1">
    <citation type="journal article" date="2014" name="Front. Microbiol.">
        <title>High frequency of phylogenetically diverse reductive dehalogenase-homologous genes in deep subseafloor sedimentary metagenomes.</title>
        <authorList>
            <person name="Kawai M."/>
            <person name="Futagami T."/>
            <person name="Toyoda A."/>
            <person name="Takaki Y."/>
            <person name="Nishi S."/>
            <person name="Hori S."/>
            <person name="Arai W."/>
            <person name="Tsubouchi T."/>
            <person name="Morono Y."/>
            <person name="Uchiyama I."/>
            <person name="Ito T."/>
            <person name="Fujiyama A."/>
            <person name="Inagaki F."/>
            <person name="Takami H."/>
        </authorList>
    </citation>
    <scope>NUCLEOTIDE SEQUENCE</scope>
    <source>
        <strain evidence="3">Expedition CK06-06</strain>
    </source>
</reference>
<dbReference type="InterPro" id="IPR010918">
    <property type="entry name" value="PurM-like_C_dom"/>
</dbReference>
<dbReference type="HAMAP" id="MF_02128">
    <property type="entry name" value="TMP_kinase"/>
    <property type="match status" value="1"/>
</dbReference>
<dbReference type="EMBL" id="BARV01003468">
    <property type="protein sequence ID" value="GAI07427.1"/>
    <property type="molecule type" value="Genomic_DNA"/>
</dbReference>
<dbReference type="SUPFAM" id="SSF55326">
    <property type="entry name" value="PurM N-terminal domain-like"/>
    <property type="match status" value="1"/>
</dbReference>
<evidence type="ECO:0000259" key="1">
    <source>
        <dbReference type="Pfam" id="PF00586"/>
    </source>
</evidence>
<dbReference type="SUPFAM" id="SSF56042">
    <property type="entry name" value="PurM C-terminal domain-like"/>
    <property type="match status" value="1"/>
</dbReference>
<dbReference type="Pfam" id="PF00586">
    <property type="entry name" value="AIRS"/>
    <property type="match status" value="1"/>
</dbReference>
<proteinExistence type="inferred from homology"/>
<feature type="domain" description="PurM-like N-terminal" evidence="1">
    <location>
        <begin position="38"/>
        <end position="148"/>
    </location>
</feature>
<dbReference type="AlphaFoldDB" id="X1KK28"/>
<dbReference type="GO" id="GO:0009030">
    <property type="term" value="F:thiamine-phosphate kinase activity"/>
    <property type="evidence" value="ECO:0007669"/>
    <property type="project" value="InterPro"/>
</dbReference>
<dbReference type="InterPro" id="IPR036921">
    <property type="entry name" value="PurM-like_N_sf"/>
</dbReference>
<name>X1KK28_9ZZZZ</name>
<dbReference type="GO" id="GO:0009228">
    <property type="term" value="P:thiamine biosynthetic process"/>
    <property type="evidence" value="ECO:0007669"/>
    <property type="project" value="InterPro"/>
</dbReference>
<dbReference type="CDD" id="cd02194">
    <property type="entry name" value="ThiL"/>
    <property type="match status" value="1"/>
</dbReference>
<protein>
    <recommendedName>
        <fullName evidence="4">PurM-like N-terminal domain-containing protein</fullName>
    </recommendedName>
</protein>
<dbReference type="Gene3D" id="3.30.1330.10">
    <property type="entry name" value="PurM-like, N-terminal domain"/>
    <property type="match status" value="1"/>
</dbReference>
<organism evidence="3">
    <name type="scientific">marine sediment metagenome</name>
    <dbReference type="NCBI Taxonomy" id="412755"/>
    <lineage>
        <taxon>unclassified sequences</taxon>
        <taxon>metagenomes</taxon>
        <taxon>ecological metagenomes</taxon>
    </lineage>
</organism>
<dbReference type="PANTHER" id="PTHR30270">
    <property type="entry name" value="THIAMINE-MONOPHOSPHATE KINASE"/>
    <property type="match status" value="1"/>
</dbReference>
<gene>
    <name evidence="3" type="ORF">S06H3_08275</name>
</gene>
<dbReference type="InterPro" id="IPR006283">
    <property type="entry name" value="ThiL-like"/>
</dbReference>
<evidence type="ECO:0008006" key="4">
    <source>
        <dbReference type="Google" id="ProtNLM"/>
    </source>
</evidence>
<comment type="caution">
    <text evidence="3">The sequence shown here is derived from an EMBL/GenBank/DDBJ whole genome shotgun (WGS) entry which is preliminary data.</text>
</comment>
<accession>X1KK28</accession>
<dbReference type="InterPro" id="IPR036676">
    <property type="entry name" value="PurM-like_C_sf"/>
</dbReference>
<dbReference type="PANTHER" id="PTHR30270:SF0">
    <property type="entry name" value="THIAMINE-MONOPHOSPHATE KINASE"/>
    <property type="match status" value="1"/>
</dbReference>
<dbReference type="InterPro" id="IPR016188">
    <property type="entry name" value="PurM-like_N"/>
</dbReference>
<dbReference type="Gene3D" id="3.90.650.10">
    <property type="entry name" value="PurM-like C-terminal domain"/>
    <property type="match status" value="1"/>
</dbReference>
<evidence type="ECO:0000259" key="2">
    <source>
        <dbReference type="Pfam" id="PF02769"/>
    </source>
</evidence>
<evidence type="ECO:0000313" key="3">
    <source>
        <dbReference type="EMBL" id="GAI07427.1"/>
    </source>
</evidence>
<dbReference type="Pfam" id="PF02769">
    <property type="entry name" value="AIRS_C"/>
    <property type="match status" value="1"/>
</dbReference>
<dbReference type="NCBIfam" id="TIGR01379">
    <property type="entry name" value="thiL"/>
    <property type="match status" value="1"/>
</dbReference>
<dbReference type="PIRSF" id="PIRSF005303">
    <property type="entry name" value="Thiam_monoph_kin"/>
    <property type="match status" value="1"/>
</dbReference>
<feature type="domain" description="PurM-like C-terminal" evidence="2">
    <location>
        <begin position="163"/>
        <end position="253"/>
    </location>
</feature>
<sequence length="287" mass="30879">MKLSELGEFGLIEIIQSIAEKSQNPRYDSWRRLLVGIGDDTAAWQAGDYIELATTDTLVQGVHFNLNVISWKELGWKALAVNLSDIAAMGGIPVYALLSLALPQDLEVENVTDFCHGLAELANQFEVAIIGGNLASSPDVVITITIIGFSKSNRILKRSTAVPGEQIAVTGFLGLSSAGLKMLQKKTTLDNETTNILRQAHLRPTPRIKEGQLLLQRGVNTAIDISDGLIADLDHICQASKVNAQIKIDRVPVHPLVKVYSLNQGVCRGQLNIIAGLPGSGVIANAD</sequence>